<gene>
    <name evidence="3" type="ORF">PPYR_04361</name>
</gene>
<proteinExistence type="predicted"/>
<dbReference type="InterPro" id="IPR006170">
    <property type="entry name" value="PBP/GOBP"/>
</dbReference>
<feature type="signal peptide" evidence="2">
    <location>
        <begin position="1"/>
        <end position="16"/>
    </location>
</feature>
<comment type="caution">
    <text evidence="3">The sequence shown here is derived from an EMBL/GenBank/DDBJ whole genome shotgun (WGS) entry which is preliminary data.</text>
</comment>
<keyword evidence="1 2" id="KW-0732">Signal</keyword>
<dbReference type="PROSITE" id="PS51257">
    <property type="entry name" value="PROKAR_LIPOPROTEIN"/>
    <property type="match status" value="1"/>
</dbReference>
<organism evidence="3 4">
    <name type="scientific">Photinus pyralis</name>
    <name type="common">Common eastern firefly</name>
    <name type="synonym">Lampyris pyralis</name>
    <dbReference type="NCBI Taxonomy" id="7054"/>
    <lineage>
        <taxon>Eukaryota</taxon>
        <taxon>Metazoa</taxon>
        <taxon>Ecdysozoa</taxon>
        <taxon>Arthropoda</taxon>
        <taxon>Hexapoda</taxon>
        <taxon>Insecta</taxon>
        <taxon>Pterygota</taxon>
        <taxon>Neoptera</taxon>
        <taxon>Endopterygota</taxon>
        <taxon>Coleoptera</taxon>
        <taxon>Polyphaga</taxon>
        <taxon>Elateriformia</taxon>
        <taxon>Elateroidea</taxon>
        <taxon>Lampyridae</taxon>
        <taxon>Lampyrinae</taxon>
        <taxon>Photinus</taxon>
    </lineage>
</organism>
<keyword evidence="4" id="KW-1185">Reference proteome</keyword>
<dbReference type="PANTHER" id="PTHR11857">
    <property type="entry name" value="ODORANT BINDING PROTEIN-RELATED"/>
    <property type="match status" value="1"/>
</dbReference>
<feature type="chain" id="PRO_5024365448" evidence="2">
    <location>
        <begin position="17"/>
        <end position="146"/>
    </location>
</feature>
<dbReference type="InParanoid" id="A0A5N4AXT3"/>
<dbReference type="FunCoup" id="A0A5N4AXT3">
    <property type="interactions" value="95"/>
</dbReference>
<dbReference type="Pfam" id="PF01395">
    <property type="entry name" value="PBP_GOBP"/>
    <property type="match status" value="1"/>
</dbReference>
<dbReference type="EMBL" id="VVIM01000002">
    <property type="protein sequence ID" value="KAB0802175.1"/>
    <property type="molecule type" value="Genomic_DNA"/>
</dbReference>
<dbReference type="InterPro" id="IPR036728">
    <property type="entry name" value="PBP_GOBP_sf"/>
</dbReference>
<evidence type="ECO:0000256" key="1">
    <source>
        <dbReference type="ARBA" id="ARBA00022729"/>
    </source>
</evidence>
<dbReference type="GO" id="GO:0005549">
    <property type="term" value="F:odorant binding"/>
    <property type="evidence" value="ECO:0007669"/>
    <property type="project" value="InterPro"/>
</dbReference>
<dbReference type="PANTHER" id="PTHR11857:SF42">
    <property type="entry name" value="GENERAL ODORANT-BINDING PROTEIN 19D-RELATED"/>
    <property type="match status" value="1"/>
</dbReference>
<dbReference type="OrthoDB" id="6595846at2759"/>
<dbReference type="GO" id="GO:0005615">
    <property type="term" value="C:extracellular space"/>
    <property type="evidence" value="ECO:0007669"/>
    <property type="project" value="TreeGrafter"/>
</dbReference>
<evidence type="ECO:0000256" key="2">
    <source>
        <dbReference type="SAM" id="SignalP"/>
    </source>
</evidence>
<dbReference type="GO" id="GO:0007608">
    <property type="term" value="P:sensory perception of smell"/>
    <property type="evidence" value="ECO:0007669"/>
    <property type="project" value="TreeGrafter"/>
</dbReference>
<dbReference type="SMART" id="SM00708">
    <property type="entry name" value="PhBP"/>
    <property type="match status" value="1"/>
</dbReference>
<evidence type="ECO:0000313" key="3">
    <source>
        <dbReference type="EMBL" id="KAB0802175.1"/>
    </source>
</evidence>
<protein>
    <submittedName>
        <fullName evidence="3">Uncharacterized protein</fullName>
    </submittedName>
</protein>
<dbReference type="Gene3D" id="1.10.238.20">
    <property type="entry name" value="Pheromone/general odorant binding protein domain"/>
    <property type="match status" value="1"/>
</dbReference>
<name>A0A5N4AXT3_PHOPY</name>
<dbReference type="CDD" id="cd23992">
    <property type="entry name" value="PBP_GOBP"/>
    <property type="match status" value="1"/>
</dbReference>
<evidence type="ECO:0000313" key="4">
    <source>
        <dbReference type="Proteomes" id="UP000327044"/>
    </source>
</evidence>
<sequence length="146" mass="16071">MKTLTIFSLILSTACCINPELVEIIKTRMLETGMMCMSQLGATEADVAPLIANRPPETETGKCFLACMFKKEGFLNANGKIDKDSTMAAIEQTKNLDEDYYVKIKQVAEACVKVNDDGNDCETATMLYACILKEKAKVGLENIDLN</sequence>
<dbReference type="SUPFAM" id="SSF47565">
    <property type="entry name" value="Insect pheromone/odorant-binding proteins"/>
    <property type="match status" value="1"/>
</dbReference>
<dbReference type="AlphaFoldDB" id="A0A5N4AXT3"/>
<accession>A0A5N4AXT3</accession>
<dbReference type="Proteomes" id="UP000327044">
    <property type="component" value="Unassembled WGS sequence"/>
</dbReference>
<reference evidence="3 4" key="1">
    <citation type="journal article" date="2018" name="Elife">
        <title>Firefly genomes illuminate parallel origins of bioluminescence in beetles.</title>
        <authorList>
            <person name="Fallon T.R."/>
            <person name="Lower S.E."/>
            <person name="Chang C.H."/>
            <person name="Bessho-Uehara M."/>
            <person name="Martin G.J."/>
            <person name="Bewick A.J."/>
            <person name="Behringer M."/>
            <person name="Debat H.J."/>
            <person name="Wong I."/>
            <person name="Day J.C."/>
            <person name="Suvorov A."/>
            <person name="Silva C.J."/>
            <person name="Stanger-Hall K.F."/>
            <person name="Hall D.W."/>
            <person name="Schmitz R.J."/>
            <person name="Nelson D.R."/>
            <person name="Lewis S.M."/>
            <person name="Shigenobu S."/>
            <person name="Bybee S.M."/>
            <person name="Larracuente A.M."/>
            <person name="Oba Y."/>
            <person name="Weng J.K."/>
        </authorList>
    </citation>
    <scope>NUCLEOTIDE SEQUENCE [LARGE SCALE GENOMIC DNA]</scope>
    <source>
        <strain evidence="3">1611_PpyrPB1</strain>
        <tissue evidence="3">Whole body</tissue>
    </source>
</reference>